<evidence type="ECO:0000313" key="3">
    <source>
        <dbReference type="Proteomes" id="UP000636479"/>
    </source>
</evidence>
<feature type="region of interest" description="Disordered" evidence="1">
    <location>
        <begin position="503"/>
        <end position="531"/>
    </location>
</feature>
<proteinExistence type="predicted"/>
<name>A0A8H6TB82_9AGAR</name>
<feature type="compositionally biased region" description="Pro residues" evidence="1">
    <location>
        <begin position="99"/>
        <end position="113"/>
    </location>
</feature>
<organism evidence="2 3">
    <name type="scientific">Mycena indigotica</name>
    <dbReference type="NCBI Taxonomy" id="2126181"/>
    <lineage>
        <taxon>Eukaryota</taxon>
        <taxon>Fungi</taxon>
        <taxon>Dikarya</taxon>
        <taxon>Basidiomycota</taxon>
        <taxon>Agaricomycotina</taxon>
        <taxon>Agaricomycetes</taxon>
        <taxon>Agaricomycetidae</taxon>
        <taxon>Agaricales</taxon>
        <taxon>Marasmiineae</taxon>
        <taxon>Mycenaceae</taxon>
        <taxon>Mycena</taxon>
    </lineage>
</organism>
<dbReference type="EMBL" id="JACAZF010000002">
    <property type="protein sequence ID" value="KAF7312670.1"/>
    <property type="molecule type" value="Genomic_DNA"/>
</dbReference>
<evidence type="ECO:0000313" key="2">
    <source>
        <dbReference type="EMBL" id="KAF7312670.1"/>
    </source>
</evidence>
<reference evidence="2" key="1">
    <citation type="submission" date="2020-05" db="EMBL/GenBank/DDBJ databases">
        <title>Mycena genomes resolve the evolution of fungal bioluminescence.</title>
        <authorList>
            <person name="Tsai I.J."/>
        </authorList>
    </citation>
    <scope>NUCLEOTIDE SEQUENCE</scope>
    <source>
        <strain evidence="2">171206Taipei</strain>
    </source>
</reference>
<dbReference type="OrthoDB" id="3168445at2759"/>
<dbReference type="GeneID" id="59342199"/>
<keyword evidence="3" id="KW-1185">Reference proteome</keyword>
<feature type="region of interest" description="Disordered" evidence="1">
    <location>
        <begin position="252"/>
        <end position="292"/>
    </location>
</feature>
<dbReference type="Proteomes" id="UP000636479">
    <property type="component" value="Unassembled WGS sequence"/>
</dbReference>
<comment type="caution">
    <text evidence="2">The sequence shown here is derived from an EMBL/GenBank/DDBJ whole genome shotgun (WGS) entry which is preliminary data.</text>
</comment>
<sequence>MADFHPPVRPFAARAGTSIRSFKLVNRVSTSSPPSIGGNSTRRKAFGLPSLLGRRNQQPDPVLDVAILSKKLLSRTSEDQDPAYRPPPGSTSKRKDPPPPRARPLMAPPPQPQPRTTLLRKLTTKFTRSRPRSTSPPPARKRSFAVDTAARNAALRERGLLPALPLSVQEAQQDKQIAVVASPEPEPRSTLARQPTEAARIKDQWEAKNRTSKDDREADVKARLTEFRFGGNSPAASPLKESFPMSLEAVVEVETPQPSPDEKSIDEASMTPTKVPRAPPPTLNLSRGRNLSPPLLQAWSDFPPDPTQLPLPPSPSPVVESPFSSLISAFAPTPLVDAGFTPVSPEFLPLPPSPLLRDVPTRETSLPRMDGGYASESGESSLGVPSLMPDTASESASSNADNGAFGRMRSVNVRNSTIEIEPEHRAFQVIVETPAEEHEDPFSVIRTESPEPDAQIVALSTATPTLALVPPPKRRGTAPDEVAGGERRKSLLLSFRRSVGLGRANSTATRRKSAAGAPSSFDPSLLPPSPTLPVEFAQQQSRRSSINPTIHNGASIVFQTSKIEDDETRRMTEVAFM</sequence>
<feature type="compositionally biased region" description="Low complexity" evidence="1">
    <location>
        <begin position="114"/>
        <end position="126"/>
    </location>
</feature>
<feature type="compositionally biased region" description="Basic and acidic residues" evidence="1">
    <location>
        <begin position="199"/>
        <end position="218"/>
    </location>
</feature>
<feature type="compositionally biased region" description="Polar residues" evidence="1">
    <location>
        <begin position="392"/>
        <end position="401"/>
    </location>
</feature>
<feature type="region of interest" description="Disordered" evidence="1">
    <location>
        <begin position="73"/>
        <end position="145"/>
    </location>
</feature>
<feature type="compositionally biased region" description="Polar residues" evidence="1">
    <location>
        <begin position="28"/>
        <end position="40"/>
    </location>
</feature>
<dbReference type="RefSeq" id="XP_037224778.1">
    <property type="nucleotide sequence ID" value="XM_037359683.1"/>
</dbReference>
<dbReference type="AlphaFoldDB" id="A0A8H6TB82"/>
<feature type="region of interest" description="Disordered" evidence="1">
    <location>
        <begin position="354"/>
        <end position="403"/>
    </location>
</feature>
<evidence type="ECO:0000256" key="1">
    <source>
        <dbReference type="SAM" id="MobiDB-lite"/>
    </source>
</evidence>
<gene>
    <name evidence="2" type="ORF">MIND_00281300</name>
</gene>
<accession>A0A8H6TB82</accession>
<protein>
    <submittedName>
        <fullName evidence="2">Uncharacterized protein</fullName>
    </submittedName>
</protein>
<feature type="region of interest" description="Disordered" evidence="1">
    <location>
        <begin position="28"/>
        <end position="61"/>
    </location>
</feature>
<feature type="region of interest" description="Disordered" evidence="1">
    <location>
        <begin position="182"/>
        <end position="218"/>
    </location>
</feature>